<name>A0ABR9B1C1_9BACL</name>
<evidence type="ECO:0000313" key="3">
    <source>
        <dbReference type="Proteomes" id="UP000634529"/>
    </source>
</evidence>
<protein>
    <submittedName>
        <fullName evidence="2">Uncharacterized protein</fullName>
    </submittedName>
</protein>
<evidence type="ECO:0000256" key="1">
    <source>
        <dbReference type="SAM" id="Phobius"/>
    </source>
</evidence>
<feature type="transmembrane region" description="Helical" evidence="1">
    <location>
        <begin position="28"/>
        <end position="52"/>
    </location>
</feature>
<organism evidence="2 3">
    <name type="scientific">Paenibacillus arenosi</name>
    <dbReference type="NCBI Taxonomy" id="2774142"/>
    <lineage>
        <taxon>Bacteria</taxon>
        <taxon>Bacillati</taxon>
        <taxon>Bacillota</taxon>
        <taxon>Bacilli</taxon>
        <taxon>Bacillales</taxon>
        <taxon>Paenibacillaceae</taxon>
        <taxon>Paenibacillus</taxon>
    </lineage>
</organism>
<comment type="caution">
    <text evidence="2">The sequence shown here is derived from an EMBL/GenBank/DDBJ whole genome shotgun (WGS) entry which is preliminary data.</text>
</comment>
<reference evidence="2 3" key="1">
    <citation type="submission" date="2020-09" db="EMBL/GenBank/DDBJ databases">
        <title>Paenibacillus sp. CAU 1523 isolated from sand of Haeundae Beach.</title>
        <authorList>
            <person name="Kim W."/>
        </authorList>
    </citation>
    <scope>NUCLEOTIDE SEQUENCE [LARGE SCALE GENOMIC DNA]</scope>
    <source>
        <strain evidence="2 3">CAU 1523</strain>
    </source>
</reference>
<keyword evidence="3" id="KW-1185">Reference proteome</keyword>
<keyword evidence="1" id="KW-0472">Membrane</keyword>
<gene>
    <name evidence="2" type="ORF">IFO66_17980</name>
</gene>
<proteinExistence type="predicted"/>
<dbReference type="Proteomes" id="UP000634529">
    <property type="component" value="Unassembled WGS sequence"/>
</dbReference>
<dbReference type="EMBL" id="JACYTN010000019">
    <property type="protein sequence ID" value="MBD8500185.1"/>
    <property type="molecule type" value="Genomic_DNA"/>
</dbReference>
<accession>A0ABR9B1C1</accession>
<keyword evidence="1" id="KW-1133">Transmembrane helix</keyword>
<sequence>MSVISIAAVMIMLFVALPTIPFREGWSMAVVFGSVWSLFALLIVGAHLYRLLRVDEEKENRMRQVRAERYRQVERRIVRMSERMK</sequence>
<keyword evidence="1" id="KW-0812">Transmembrane</keyword>
<evidence type="ECO:0000313" key="2">
    <source>
        <dbReference type="EMBL" id="MBD8500185.1"/>
    </source>
</evidence>